<dbReference type="InterPro" id="IPR022398">
    <property type="entry name" value="Peptidase_S8_His-AS"/>
</dbReference>
<comment type="caution">
    <text evidence="9">The sequence shown here is derived from an EMBL/GenBank/DDBJ whole genome shotgun (WGS) entry which is preliminary data.</text>
</comment>
<sequence length="410" mass="44566">MFIYLIPFILGSYNKSNSKKVTAANITNRKIFGSEKEELIQVIVSGTDFNDEEKHIQGIGSVKYKLPMINSYVVEVPKSKIGQLRNIKGIKKVEQDAHITAQMNVARESINCRWALENNITGRGIGVAVLDTGIYPHKDLTGRRNRILAFKDFVNNHNEPYDDNGHGTHVTGIIGGDGYSSSGKYMGIAPDCHFIGVKVLDDKGAGNISDVLAGLQWVIDNKEKYNIKVVNISVGTEDKDGEGETSALVRGVDAVWDNNLVVIVAAGNNGPRTMSITTPGISRKIITVGSSDDKETVNIFGENITNYSGRGPTSNCIKKPDVIAPGSNIVSCNTDKKYKSGVIQDVGYTTKSGTSMATPIISGAVALLLSRHRNISNRDIKLKLKESTVDLGFIQSHQGWGMIDIKKLLS</sequence>
<gene>
    <name evidence="9" type="ORF">EDC18_10342</name>
</gene>
<dbReference type="PANTHER" id="PTHR43806">
    <property type="entry name" value="PEPTIDASE S8"/>
    <property type="match status" value="1"/>
</dbReference>
<dbReference type="InterPro" id="IPR015500">
    <property type="entry name" value="Peptidase_S8_subtilisin-rel"/>
</dbReference>
<dbReference type="EMBL" id="SMAL01000003">
    <property type="protein sequence ID" value="TCT15338.1"/>
    <property type="molecule type" value="Genomic_DNA"/>
</dbReference>
<feature type="domain" description="Peptidase S8/S53" evidence="8">
    <location>
        <begin position="122"/>
        <end position="401"/>
    </location>
</feature>
<evidence type="ECO:0000256" key="5">
    <source>
        <dbReference type="PIRSR" id="PIRSR615500-1"/>
    </source>
</evidence>
<dbReference type="InterPro" id="IPR050131">
    <property type="entry name" value="Peptidase_S8_subtilisin-like"/>
</dbReference>
<keyword evidence="2 6" id="KW-0645">Protease</keyword>
<evidence type="ECO:0000259" key="8">
    <source>
        <dbReference type="Pfam" id="PF00082"/>
    </source>
</evidence>
<dbReference type="InterPro" id="IPR000209">
    <property type="entry name" value="Peptidase_S8/S53_dom"/>
</dbReference>
<name>A0A4R3ML48_9FIRM</name>
<proteinExistence type="inferred from homology"/>
<reference evidence="9 10" key="1">
    <citation type="submission" date="2019-03" db="EMBL/GenBank/DDBJ databases">
        <title>Genomic Encyclopedia of Type Strains, Phase IV (KMG-IV): sequencing the most valuable type-strain genomes for metagenomic binning, comparative biology and taxonomic classification.</title>
        <authorList>
            <person name="Goeker M."/>
        </authorList>
    </citation>
    <scope>NUCLEOTIDE SEQUENCE [LARGE SCALE GENOMIC DNA]</scope>
    <source>
        <strain evidence="9 10">DSM 24629</strain>
    </source>
</reference>
<keyword evidence="3 6" id="KW-0378">Hydrolase</keyword>
<dbReference type="PROSITE" id="PS00138">
    <property type="entry name" value="SUBTILASE_SER"/>
    <property type="match status" value="1"/>
</dbReference>
<evidence type="ECO:0000256" key="1">
    <source>
        <dbReference type="ARBA" id="ARBA00011073"/>
    </source>
</evidence>
<dbReference type="Gene3D" id="3.40.50.200">
    <property type="entry name" value="Peptidase S8/S53 domain"/>
    <property type="match status" value="1"/>
</dbReference>
<dbReference type="InterPro" id="IPR023827">
    <property type="entry name" value="Peptidase_S8_Asp-AS"/>
</dbReference>
<dbReference type="SUPFAM" id="SSF52743">
    <property type="entry name" value="Subtilisin-like"/>
    <property type="match status" value="1"/>
</dbReference>
<dbReference type="CDD" id="cd07487">
    <property type="entry name" value="Peptidases_S8_1"/>
    <property type="match status" value="1"/>
</dbReference>
<accession>A0A4R3ML48</accession>
<dbReference type="PROSITE" id="PS00136">
    <property type="entry name" value="SUBTILASE_ASP"/>
    <property type="match status" value="1"/>
</dbReference>
<dbReference type="PANTHER" id="PTHR43806:SF65">
    <property type="entry name" value="SERINE PROTEASE APRX"/>
    <property type="match status" value="1"/>
</dbReference>
<evidence type="ECO:0000256" key="2">
    <source>
        <dbReference type="ARBA" id="ARBA00022670"/>
    </source>
</evidence>
<keyword evidence="10" id="KW-1185">Reference proteome</keyword>
<dbReference type="PROSITE" id="PS51892">
    <property type="entry name" value="SUBTILASE"/>
    <property type="match status" value="1"/>
</dbReference>
<dbReference type="PRINTS" id="PR00723">
    <property type="entry name" value="SUBTILISIN"/>
</dbReference>
<protein>
    <submittedName>
        <fullName evidence="9">Serine protease AprX</fullName>
    </submittedName>
</protein>
<dbReference type="InterPro" id="IPR037045">
    <property type="entry name" value="S8pro/Inhibitor_I9_sf"/>
</dbReference>
<evidence type="ECO:0000256" key="6">
    <source>
        <dbReference type="PROSITE-ProRule" id="PRU01240"/>
    </source>
</evidence>
<keyword evidence="4 6" id="KW-0720">Serine protease</keyword>
<dbReference type="GO" id="GO:0004252">
    <property type="term" value="F:serine-type endopeptidase activity"/>
    <property type="evidence" value="ECO:0007669"/>
    <property type="project" value="UniProtKB-UniRule"/>
</dbReference>
<dbReference type="Proteomes" id="UP000294902">
    <property type="component" value="Unassembled WGS sequence"/>
</dbReference>
<dbReference type="InterPro" id="IPR023828">
    <property type="entry name" value="Peptidase_S8_Ser-AS"/>
</dbReference>
<evidence type="ECO:0000256" key="7">
    <source>
        <dbReference type="RuleBase" id="RU003355"/>
    </source>
</evidence>
<feature type="active site" description="Charge relay system" evidence="5 6">
    <location>
        <position position="355"/>
    </location>
</feature>
<dbReference type="GO" id="GO:0006508">
    <property type="term" value="P:proteolysis"/>
    <property type="evidence" value="ECO:0007669"/>
    <property type="project" value="UniProtKB-KW"/>
</dbReference>
<evidence type="ECO:0000256" key="4">
    <source>
        <dbReference type="ARBA" id="ARBA00022825"/>
    </source>
</evidence>
<dbReference type="Gene3D" id="3.30.70.80">
    <property type="entry name" value="Peptidase S8 propeptide/proteinase inhibitor I9"/>
    <property type="match status" value="1"/>
</dbReference>
<dbReference type="PROSITE" id="PS00137">
    <property type="entry name" value="SUBTILASE_HIS"/>
    <property type="match status" value="1"/>
</dbReference>
<evidence type="ECO:0000256" key="3">
    <source>
        <dbReference type="ARBA" id="ARBA00022801"/>
    </source>
</evidence>
<dbReference type="AlphaFoldDB" id="A0A4R3ML48"/>
<dbReference type="Pfam" id="PF00082">
    <property type="entry name" value="Peptidase_S8"/>
    <property type="match status" value="1"/>
</dbReference>
<comment type="similarity">
    <text evidence="1 6 7">Belongs to the peptidase S8 family.</text>
</comment>
<evidence type="ECO:0000313" key="10">
    <source>
        <dbReference type="Proteomes" id="UP000294902"/>
    </source>
</evidence>
<organism evidence="9 10">
    <name type="scientific">Natranaerovirga pectinivora</name>
    <dbReference type="NCBI Taxonomy" id="682400"/>
    <lineage>
        <taxon>Bacteria</taxon>
        <taxon>Bacillati</taxon>
        <taxon>Bacillota</taxon>
        <taxon>Clostridia</taxon>
        <taxon>Lachnospirales</taxon>
        <taxon>Natranaerovirgaceae</taxon>
        <taxon>Natranaerovirga</taxon>
    </lineage>
</organism>
<feature type="active site" description="Charge relay system" evidence="5 6">
    <location>
        <position position="131"/>
    </location>
</feature>
<evidence type="ECO:0000313" key="9">
    <source>
        <dbReference type="EMBL" id="TCT15338.1"/>
    </source>
</evidence>
<dbReference type="InterPro" id="IPR036852">
    <property type="entry name" value="Peptidase_S8/S53_dom_sf"/>
</dbReference>
<feature type="active site" description="Charge relay system" evidence="5 6">
    <location>
        <position position="166"/>
    </location>
</feature>